<evidence type="ECO:0000259" key="9">
    <source>
        <dbReference type="Pfam" id="PF00753"/>
    </source>
</evidence>
<name>A0A7I9Y188_9MYCO</name>
<dbReference type="Proteomes" id="UP000465361">
    <property type="component" value="Unassembled WGS sequence"/>
</dbReference>
<feature type="binding site" evidence="8">
    <location>
        <position position="208"/>
    </location>
    <ligand>
        <name>Zn(2+)</name>
        <dbReference type="ChEBI" id="CHEBI:29105"/>
        <label>1</label>
        <note>catalytic</note>
    </ligand>
</feature>
<dbReference type="InterPro" id="IPR013471">
    <property type="entry name" value="RNase_Z/BN"/>
</dbReference>
<reference evidence="11 12" key="1">
    <citation type="journal article" date="2019" name="Emerg. Microbes Infect.">
        <title>Comprehensive subspecies identification of 175 nontuberculous mycobacteria species based on 7547 genomic profiles.</title>
        <authorList>
            <person name="Matsumoto Y."/>
            <person name="Kinjo T."/>
            <person name="Motooka D."/>
            <person name="Nabeya D."/>
            <person name="Jung N."/>
            <person name="Uechi K."/>
            <person name="Horii T."/>
            <person name="Iida T."/>
            <person name="Fujita J."/>
            <person name="Nakamura S."/>
        </authorList>
    </citation>
    <scope>NUCLEOTIDE SEQUENCE [LARGE SCALE GENOMIC DNA]</scope>
    <source>
        <strain evidence="11 12">JCM 17322</strain>
    </source>
</reference>
<feature type="binding site" evidence="8">
    <location>
        <position position="63"/>
    </location>
    <ligand>
        <name>Zn(2+)</name>
        <dbReference type="ChEBI" id="CHEBI:29105"/>
        <label>1</label>
        <note>catalytic</note>
    </ligand>
</feature>
<dbReference type="EMBL" id="BLKW01000004">
    <property type="protein sequence ID" value="GFG75831.1"/>
    <property type="molecule type" value="Genomic_DNA"/>
</dbReference>
<dbReference type="Pfam" id="PF00753">
    <property type="entry name" value="Lactamase_B"/>
    <property type="match status" value="1"/>
</dbReference>
<feature type="binding site" evidence="8">
    <location>
        <position position="67"/>
    </location>
    <ligand>
        <name>Zn(2+)</name>
        <dbReference type="ChEBI" id="CHEBI:29105"/>
        <label>2</label>
        <note>catalytic</note>
    </ligand>
</feature>
<dbReference type="InterPro" id="IPR001279">
    <property type="entry name" value="Metallo-B-lactamas"/>
</dbReference>
<evidence type="ECO:0000313" key="12">
    <source>
        <dbReference type="Proteomes" id="UP000465361"/>
    </source>
</evidence>
<dbReference type="GO" id="GO:0042781">
    <property type="term" value="F:3'-tRNA processing endoribonuclease activity"/>
    <property type="evidence" value="ECO:0007669"/>
    <property type="project" value="UniProtKB-UniRule"/>
</dbReference>
<keyword evidence="6 8" id="KW-0378">Hydrolase</keyword>
<proteinExistence type="inferred from homology"/>
<dbReference type="GO" id="GO:0008270">
    <property type="term" value="F:zinc ion binding"/>
    <property type="evidence" value="ECO:0007669"/>
    <property type="project" value="UniProtKB-UniRule"/>
</dbReference>
<evidence type="ECO:0000256" key="1">
    <source>
        <dbReference type="ARBA" id="ARBA00011738"/>
    </source>
</evidence>
<dbReference type="InterPro" id="IPR036866">
    <property type="entry name" value="RibonucZ/Hydroxyglut_hydro"/>
</dbReference>
<accession>A0A7I9Y188</accession>
<keyword evidence="4 8" id="KW-0479">Metal-binding</keyword>
<dbReference type="AlphaFoldDB" id="A0A7I9Y188"/>
<dbReference type="PANTHER" id="PTHR46018">
    <property type="entry name" value="ZINC PHOSPHODIESTERASE ELAC PROTEIN 1"/>
    <property type="match status" value="1"/>
</dbReference>
<feature type="binding site" evidence="8">
    <location>
        <position position="141"/>
    </location>
    <ligand>
        <name>Zn(2+)</name>
        <dbReference type="ChEBI" id="CHEBI:29105"/>
        <label>1</label>
        <note>catalytic</note>
    </ligand>
</feature>
<evidence type="ECO:0000313" key="11">
    <source>
        <dbReference type="EMBL" id="GFG75831.1"/>
    </source>
</evidence>
<comment type="caution">
    <text evidence="11">The sequence shown here is derived from an EMBL/GenBank/DDBJ whole genome shotgun (WGS) entry which is preliminary data.</text>
</comment>
<feature type="binding site" evidence="8">
    <location>
        <position position="208"/>
    </location>
    <ligand>
        <name>Zn(2+)</name>
        <dbReference type="ChEBI" id="CHEBI:29105"/>
        <label>2</label>
        <note>catalytic</note>
    </ligand>
</feature>
<dbReference type="PANTHER" id="PTHR46018:SF2">
    <property type="entry name" value="ZINC PHOSPHODIESTERASE ELAC PROTEIN 1"/>
    <property type="match status" value="1"/>
</dbReference>
<evidence type="ECO:0000256" key="4">
    <source>
        <dbReference type="ARBA" id="ARBA00022723"/>
    </source>
</evidence>
<evidence type="ECO:0000256" key="2">
    <source>
        <dbReference type="ARBA" id="ARBA00022694"/>
    </source>
</evidence>
<keyword evidence="7 8" id="KW-0862">Zinc</keyword>
<dbReference type="Gene3D" id="3.60.15.10">
    <property type="entry name" value="Ribonuclease Z/Hydroxyacylglutathione hydrolase-like"/>
    <property type="match status" value="1"/>
</dbReference>
<keyword evidence="5 8" id="KW-0255">Endonuclease</keyword>
<comment type="function">
    <text evidence="8">Zinc phosphodiesterase, which displays some tRNA 3'-processing endonuclease activity. Probably involved in tRNA maturation, by removing a 3'-trailer from precursor tRNA.</text>
</comment>
<evidence type="ECO:0000256" key="7">
    <source>
        <dbReference type="ARBA" id="ARBA00022833"/>
    </source>
</evidence>
<dbReference type="NCBIfam" id="NF000805">
    <property type="entry name" value="PRK00055.2-3"/>
    <property type="match status" value="1"/>
</dbReference>
<evidence type="ECO:0000259" key="10">
    <source>
        <dbReference type="Pfam" id="PF12706"/>
    </source>
</evidence>
<comment type="similarity">
    <text evidence="8">Belongs to the RNase Z family.</text>
</comment>
<evidence type="ECO:0000256" key="6">
    <source>
        <dbReference type="ARBA" id="ARBA00022801"/>
    </source>
</evidence>
<dbReference type="RefSeq" id="WP_163758801.1">
    <property type="nucleotide sequence ID" value="NZ_BLKW01000004.1"/>
</dbReference>
<gene>
    <name evidence="8 11" type="primary">rnz</name>
    <name evidence="11" type="ORF">MBOT_31960</name>
</gene>
<comment type="cofactor">
    <cofactor evidence="8">
        <name>Zn(2+)</name>
        <dbReference type="ChEBI" id="CHEBI:29105"/>
    </cofactor>
    <text evidence="8">Binds 2 Zn(2+) ions.</text>
</comment>
<dbReference type="HAMAP" id="MF_01818">
    <property type="entry name" value="RNase_Z_BN"/>
    <property type="match status" value="1"/>
</dbReference>
<feature type="domain" description="Metallo-beta-lactamase" evidence="10">
    <location>
        <begin position="198"/>
        <end position="267"/>
    </location>
</feature>
<keyword evidence="12" id="KW-1185">Reference proteome</keyword>
<feature type="binding site" evidence="8">
    <location>
        <position position="68"/>
    </location>
    <ligand>
        <name>Zn(2+)</name>
        <dbReference type="ChEBI" id="CHEBI:29105"/>
        <label>2</label>
        <note>catalytic</note>
    </ligand>
</feature>
<protein>
    <recommendedName>
        <fullName evidence="8">Ribonuclease Z</fullName>
        <shortName evidence="8">RNase Z</shortName>
        <ecNumber evidence="8">3.1.26.11</ecNumber>
    </recommendedName>
    <alternativeName>
        <fullName evidence="8">tRNA 3 endonuclease</fullName>
    </alternativeName>
    <alternativeName>
        <fullName evidence="8">tRNase Z</fullName>
    </alternativeName>
</protein>
<dbReference type="CDD" id="cd07717">
    <property type="entry name" value="RNaseZ_ZiPD-like_MBL-fold"/>
    <property type="match status" value="1"/>
</dbReference>
<dbReference type="SUPFAM" id="SSF56281">
    <property type="entry name" value="Metallo-hydrolase/oxidoreductase"/>
    <property type="match status" value="1"/>
</dbReference>
<evidence type="ECO:0000256" key="5">
    <source>
        <dbReference type="ARBA" id="ARBA00022759"/>
    </source>
</evidence>
<comment type="subunit">
    <text evidence="1 8">Homodimer.</text>
</comment>
<feature type="binding site" evidence="8">
    <location>
        <position position="65"/>
    </location>
    <ligand>
        <name>Zn(2+)</name>
        <dbReference type="ChEBI" id="CHEBI:29105"/>
        <label>1</label>
        <note>catalytic</note>
    </ligand>
</feature>
<keyword evidence="3 8" id="KW-0540">Nuclease</keyword>
<organism evidence="11 12">
    <name type="scientific">Mycobacterium botniense</name>
    <dbReference type="NCBI Taxonomy" id="84962"/>
    <lineage>
        <taxon>Bacteria</taxon>
        <taxon>Bacillati</taxon>
        <taxon>Actinomycetota</taxon>
        <taxon>Actinomycetes</taxon>
        <taxon>Mycobacteriales</taxon>
        <taxon>Mycobacteriaceae</taxon>
        <taxon>Mycobacterium</taxon>
    </lineage>
</organism>
<evidence type="ECO:0000256" key="3">
    <source>
        <dbReference type="ARBA" id="ARBA00022722"/>
    </source>
</evidence>
<sequence>MSTRELIVLGSASQLPTRHRNHNGYLLRWDGQGLLFDPGEGTQRQMLLAGVSVNGVHRLCITHFHGDHCLGVPGLVQRLSVDGVAHPVWAYFPASGRQLFTRLRYACVFHEVADLREVPVSGDGAVAMASFGVLEARRLDHSIDAFGYRLVEPDGRRLVPELLARFGIEGPAVGELQRAGSIRAGGRRVRLEEVSQPRRGQRFAFIMDTRLCDAVYALADGADLLVIEATFLSEDSELAARYGHLTAQQAATVAAECGVRRLVLTHFSQRYPDTNRYAAQAAEVFSGDLVIAEDFARIPVPARP</sequence>
<feature type="binding site" evidence="8">
    <location>
        <position position="266"/>
    </location>
    <ligand>
        <name>Zn(2+)</name>
        <dbReference type="ChEBI" id="CHEBI:29105"/>
        <label>2</label>
        <note>catalytic</note>
    </ligand>
</feature>
<dbReference type="Pfam" id="PF12706">
    <property type="entry name" value="Lactamase_B_2"/>
    <property type="match status" value="1"/>
</dbReference>
<comment type="catalytic activity">
    <reaction evidence="8">
        <text>Endonucleolytic cleavage of RNA, removing extra 3' nucleotides from tRNA precursor, generating 3' termini of tRNAs. A 3'-hydroxy group is left at the tRNA terminus and a 5'-phosphoryl group is left at the trailer molecule.</text>
        <dbReference type="EC" id="3.1.26.11"/>
    </reaction>
</comment>
<feature type="active site" description="Proton acceptor" evidence="8">
    <location>
        <position position="67"/>
    </location>
</feature>
<dbReference type="EC" id="3.1.26.11" evidence="8"/>
<feature type="domain" description="Metallo-beta-lactamase" evidence="9">
    <location>
        <begin position="20"/>
        <end position="96"/>
    </location>
</feature>
<evidence type="ECO:0000256" key="8">
    <source>
        <dbReference type="HAMAP-Rule" id="MF_01818"/>
    </source>
</evidence>
<keyword evidence="2 8" id="KW-0819">tRNA processing</keyword>